<reference evidence="1 2" key="1">
    <citation type="journal article" date="2019" name="BMC Genomics">
        <title>New insights from Opisthorchis felineus genome: update on genomics of the epidemiologically important liver flukes.</title>
        <authorList>
            <person name="Ershov N.I."/>
            <person name="Mordvinov V.A."/>
            <person name="Prokhortchouk E.B."/>
            <person name="Pakharukova M.Y."/>
            <person name="Gunbin K.V."/>
            <person name="Ustyantsev K."/>
            <person name="Genaev M.A."/>
            <person name="Blinov A.G."/>
            <person name="Mazur A."/>
            <person name="Boulygina E."/>
            <person name="Tsygankova S."/>
            <person name="Khrameeva E."/>
            <person name="Chekanov N."/>
            <person name="Fan G."/>
            <person name="Xiao A."/>
            <person name="Zhang H."/>
            <person name="Xu X."/>
            <person name="Yang H."/>
            <person name="Solovyev V."/>
            <person name="Lee S.M."/>
            <person name="Liu X."/>
            <person name="Afonnikov D.A."/>
            <person name="Skryabin K.G."/>
        </authorList>
    </citation>
    <scope>NUCLEOTIDE SEQUENCE [LARGE SCALE GENOMIC DNA]</scope>
    <source>
        <strain evidence="1">AK-0245</strain>
        <tissue evidence="1">Whole organism</tissue>
    </source>
</reference>
<dbReference type="InterPro" id="IPR012674">
    <property type="entry name" value="Calycin"/>
</dbReference>
<keyword evidence="2" id="KW-1185">Reference proteome</keyword>
<protein>
    <recommendedName>
        <fullName evidence="3">Lipocalin/cytosolic fatty-acid binding domain-containing protein</fullName>
    </recommendedName>
</protein>
<evidence type="ECO:0000313" key="1">
    <source>
        <dbReference type="EMBL" id="TGZ63008.1"/>
    </source>
</evidence>
<dbReference type="Proteomes" id="UP000308267">
    <property type="component" value="Unassembled WGS sequence"/>
</dbReference>
<dbReference type="OrthoDB" id="6226803at2759"/>
<evidence type="ECO:0008006" key="3">
    <source>
        <dbReference type="Google" id="ProtNLM"/>
    </source>
</evidence>
<dbReference type="Gene3D" id="2.40.128.20">
    <property type="match status" value="1"/>
</dbReference>
<dbReference type="EMBL" id="SJOL01007330">
    <property type="protein sequence ID" value="TGZ63008.1"/>
    <property type="molecule type" value="Genomic_DNA"/>
</dbReference>
<gene>
    <name evidence="1" type="ORF">CRM22_007134</name>
</gene>
<dbReference type="GO" id="GO:0008289">
    <property type="term" value="F:lipid binding"/>
    <property type="evidence" value="ECO:0007669"/>
    <property type="project" value="UniProtKB-KW"/>
</dbReference>
<evidence type="ECO:0000313" key="2">
    <source>
        <dbReference type="Proteomes" id="UP000308267"/>
    </source>
</evidence>
<proteinExistence type="predicted"/>
<dbReference type="AlphaFoldDB" id="A0A4S2LQ32"/>
<accession>A0A4S2LQ32</accession>
<organism evidence="1 2">
    <name type="scientific">Opisthorchis felineus</name>
    <dbReference type="NCBI Taxonomy" id="147828"/>
    <lineage>
        <taxon>Eukaryota</taxon>
        <taxon>Metazoa</taxon>
        <taxon>Spiralia</taxon>
        <taxon>Lophotrochozoa</taxon>
        <taxon>Platyhelminthes</taxon>
        <taxon>Trematoda</taxon>
        <taxon>Digenea</taxon>
        <taxon>Opisthorchiida</taxon>
        <taxon>Opisthorchiata</taxon>
        <taxon>Opisthorchiidae</taxon>
        <taxon>Opisthorchis</taxon>
    </lineage>
</organism>
<comment type="caution">
    <text evidence="1">The sequence shown here is derived from an EMBL/GenBank/DDBJ whole genome shotgun (WGS) entry which is preliminary data.</text>
</comment>
<name>A0A4S2LQ32_OPIFE</name>
<sequence>MSGFVGKWKVAEQENLDLMFGCLSMSEEKKREILETAFIEYKLIGTQKIRISSNMYLSPDDVELTFGEEFEKQGVDGTVVKAVVEKISDAKIIYTQKHPVLKVVIESELRDGFIIMTIRCLGMKAIVKLQKLE</sequence>
<dbReference type="SUPFAM" id="SSF50814">
    <property type="entry name" value="Lipocalins"/>
    <property type="match status" value="1"/>
</dbReference>